<evidence type="ECO:0000313" key="2">
    <source>
        <dbReference type="Proteomes" id="UP000679691"/>
    </source>
</evidence>
<reference evidence="1" key="1">
    <citation type="submission" date="2021-03" db="EMBL/GenBank/DDBJ databases">
        <authorList>
            <person name="Lu T."/>
            <person name="Wang Q."/>
            <person name="Han X."/>
        </authorList>
    </citation>
    <scope>NUCLEOTIDE SEQUENCE</scope>
    <source>
        <strain evidence="1">WQ 2009</strain>
    </source>
</reference>
<evidence type="ECO:0008006" key="3">
    <source>
        <dbReference type="Google" id="ProtNLM"/>
    </source>
</evidence>
<organism evidence="1 2">
    <name type="scientific">Rhinopithecimicrobium faecis</name>
    <dbReference type="NCBI Taxonomy" id="2820698"/>
    <lineage>
        <taxon>Bacteria</taxon>
        <taxon>Pseudomonadati</taxon>
        <taxon>Bacteroidota</taxon>
        <taxon>Sphingobacteriia</taxon>
        <taxon>Sphingobacteriales</taxon>
        <taxon>Sphingobacteriaceae</taxon>
        <taxon>Rhinopithecimicrobium</taxon>
    </lineage>
</organism>
<dbReference type="EMBL" id="JAGKSB010000009">
    <property type="protein sequence ID" value="MBP3943668.1"/>
    <property type="molecule type" value="Genomic_DNA"/>
</dbReference>
<gene>
    <name evidence="1" type="ORF">J5U18_08850</name>
</gene>
<evidence type="ECO:0000313" key="1">
    <source>
        <dbReference type="EMBL" id="MBP3943668.1"/>
    </source>
</evidence>
<proteinExistence type="predicted"/>
<accession>A0A8T4HE91</accession>
<dbReference type="RefSeq" id="WP_353547168.1">
    <property type="nucleotide sequence ID" value="NZ_JAGKSB010000009.1"/>
</dbReference>
<comment type="caution">
    <text evidence="1">The sequence shown here is derived from an EMBL/GenBank/DDBJ whole genome shotgun (WGS) entry which is preliminary data.</text>
</comment>
<dbReference type="AlphaFoldDB" id="A0A8T4HE91"/>
<dbReference type="InterPro" id="IPR046525">
    <property type="entry name" value="DUF6702"/>
</dbReference>
<dbReference type="Pfam" id="PF20420">
    <property type="entry name" value="DUF6702"/>
    <property type="match status" value="1"/>
</dbReference>
<dbReference type="Proteomes" id="UP000679691">
    <property type="component" value="Unassembled WGS sequence"/>
</dbReference>
<keyword evidence="2" id="KW-1185">Reference proteome</keyword>
<protein>
    <recommendedName>
        <fullName evidence="3">Orphan protein</fullName>
    </recommendedName>
</protein>
<name>A0A8T4HE91_9SPHI</name>
<sequence>MLPKFQFIKAFITFLLILCSLSSSIGHPFYLGITTIAHKKQEKTIQISISLFHDDLEQALNKYSSKKLHILSKIDKTALDLAITAYVQENLKVQLENKAAKMQYLGYQIDGEAAWIYFEIPQVSKIKNITVYNSLLTREFKEQGNIVHVESNGKKQSTRLTANKVTAFFSF</sequence>